<keyword evidence="1" id="KW-1133">Transmembrane helix</keyword>
<feature type="transmembrane region" description="Helical" evidence="1">
    <location>
        <begin position="6"/>
        <end position="24"/>
    </location>
</feature>
<evidence type="ECO:0000313" key="2">
    <source>
        <dbReference type="EMBL" id="MDD2175967.1"/>
    </source>
</evidence>
<feature type="transmembrane region" description="Helical" evidence="1">
    <location>
        <begin position="108"/>
        <end position="130"/>
    </location>
</feature>
<protein>
    <submittedName>
        <fullName evidence="2">Uncharacterized protein</fullName>
    </submittedName>
</protein>
<sequence length="241" mass="25445">MHETSQPALGATAAGLAGTWAWRLRLALRPMHRASAIALASFLATHLLGHLAGLAGAAAHQSVLETLRLVYRQPLVEGLLLGCVLFQVGSGLTLLWRGRGQRRGGVAWMQAISGGYLALFLLVHVTAVWVGRFQGVDTNLQFAAAGMHTPPWQWFFGPYYFLAVWALGTHVGCALYWNLSEPQSARALAGAMLVGLLLAACLVALLAGGFDGLDLRAAGGFRDAETPTRVLAVMGGGASFG</sequence>
<feature type="transmembrane region" description="Helical" evidence="1">
    <location>
        <begin position="36"/>
        <end position="59"/>
    </location>
</feature>
<evidence type="ECO:0000313" key="3">
    <source>
        <dbReference type="Proteomes" id="UP001148932"/>
    </source>
</evidence>
<organism evidence="2 3">
    <name type="scientific">Acidovorax benzenivorans</name>
    <dbReference type="NCBI Taxonomy" id="2987520"/>
    <lineage>
        <taxon>Bacteria</taxon>
        <taxon>Pseudomonadati</taxon>
        <taxon>Pseudomonadota</taxon>
        <taxon>Betaproteobacteria</taxon>
        <taxon>Burkholderiales</taxon>
        <taxon>Comamonadaceae</taxon>
        <taxon>Acidovorax</taxon>
    </lineage>
</organism>
<keyword evidence="1" id="KW-0472">Membrane</keyword>
<dbReference type="EMBL" id="JAPCKI010000001">
    <property type="protein sequence ID" value="MDD2175967.1"/>
    <property type="molecule type" value="Genomic_DNA"/>
</dbReference>
<dbReference type="Proteomes" id="UP001148932">
    <property type="component" value="Unassembled WGS sequence"/>
</dbReference>
<comment type="caution">
    <text evidence="2">The sequence shown here is derived from an EMBL/GenBank/DDBJ whole genome shotgun (WGS) entry which is preliminary data.</text>
</comment>
<accession>A0ABT5RQK0</accession>
<keyword evidence="1" id="KW-0812">Transmembrane</keyword>
<name>A0ABT5RQK0_9BURK</name>
<dbReference type="SUPFAM" id="SSF81343">
    <property type="entry name" value="Fumarate reductase respiratory complex transmembrane subunits"/>
    <property type="match status" value="1"/>
</dbReference>
<reference evidence="2" key="1">
    <citation type="submission" date="2022-10" db="EMBL/GenBank/DDBJ databases">
        <title>Description of microaerobic benzene degrading bacteria.</title>
        <authorList>
            <person name="Bedics A."/>
            <person name="Tancsics A."/>
            <person name="Banerjee S."/>
        </authorList>
    </citation>
    <scope>NUCLEOTIDE SEQUENCE</scope>
    <source>
        <strain evidence="2">D2M1</strain>
    </source>
</reference>
<keyword evidence="3" id="KW-1185">Reference proteome</keyword>
<gene>
    <name evidence="2" type="ORF">OIN59_00905</name>
</gene>
<feature type="transmembrane region" description="Helical" evidence="1">
    <location>
        <begin position="159"/>
        <end position="179"/>
    </location>
</feature>
<dbReference type="InterPro" id="IPR034804">
    <property type="entry name" value="SQR/QFR_C/D"/>
</dbReference>
<feature type="transmembrane region" description="Helical" evidence="1">
    <location>
        <begin position="79"/>
        <end position="96"/>
    </location>
</feature>
<evidence type="ECO:0000256" key="1">
    <source>
        <dbReference type="SAM" id="Phobius"/>
    </source>
</evidence>
<feature type="transmembrane region" description="Helical" evidence="1">
    <location>
        <begin position="191"/>
        <end position="210"/>
    </location>
</feature>
<dbReference type="RefSeq" id="WP_274106194.1">
    <property type="nucleotide sequence ID" value="NZ_JAPCKI010000001.1"/>
</dbReference>
<proteinExistence type="predicted"/>